<feature type="compositionally biased region" description="Polar residues" evidence="6">
    <location>
        <begin position="510"/>
        <end position="528"/>
    </location>
</feature>
<protein>
    <submittedName>
        <fullName evidence="9">BQ2448_2492 protein</fullName>
    </submittedName>
</protein>
<evidence type="ECO:0000313" key="10">
    <source>
        <dbReference type="Proteomes" id="UP000198372"/>
    </source>
</evidence>
<comment type="subcellular location">
    <subcellularLocation>
        <location evidence="1">Golgi apparatus</location>
        <location evidence="1">trans-Golgi network</location>
    </subcellularLocation>
</comment>
<dbReference type="Pfam" id="PF03127">
    <property type="entry name" value="GAT"/>
    <property type="match status" value="1"/>
</dbReference>
<dbReference type="InterPro" id="IPR038425">
    <property type="entry name" value="GAT_sf"/>
</dbReference>
<dbReference type="OrthoDB" id="2018246at2759"/>
<dbReference type="PANTHER" id="PTHR47180">
    <property type="entry name" value="ADP-RIBOSYLATION FACTOR-BINDING PROTEIN GGA1-RELATED"/>
    <property type="match status" value="1"/>
</dbReference>
<evidence type="ECO:0000256" key="4">
    <source>
        <dbReference type="ARBA" id="ARBA00023034"/>
    </source>
</evidence>
<name>A0A238F6H3_9BASI</name>
<dbReference type="SUPFAM" id="SSF48464">
    <property type="entry name" value="ENTH/VHS domain"/>
    <property type="match status" value="1"/>
</dbReference>
<dbReference type="InterPro" id="IPR008942">
    <property type="entry name" value="ENTH_VHS"/>
</dbReference>
<feature type="compositionally biased region" description="Polar residues" evidence="6">
    <location>
        <begin position="429"/>
        <end position="439"/>
    </location>
</feature>
<dbReference type="Pfam" id="PF00790">
    <property type="entry name" value="VHS"/>
    <property type="match status" value="1"/>
</dbReference>
<dbReference type="AlphaFoldDB" id="A0A238F6H3"/>
<dbReference type="SMART" id="SM00288">
    <property type="entry name" value="VHS"/>
    <property type="match status" value="1"/>
</dbReference>
<organism evidence="9 10">
    <name type="scientific">Microbotryum intermedium</name>
    <dbReference type="NCBI Taxonomy" id="269621"/>
    <lineage>
        <taxon>Eukaryota</taxon>
        <taxon>Fungi</taxon>
        <taxon>Dikarya</taxon>
        <taxon>Basidiomycota</taxon>
        <taxon>Pucciniomycotina</taxon>
        <taxon>Microbotryomycetes</taxon>
        <taxon>Microbotryales</taxon>
        <taxon>Microbotryaceae</taxon>
        <taxon>Microbotryum</taxon>
    </lineage>
</organism>
<evidence type="ECO:0000259" key="8">
    <source>
        <dbReference type="PROSITE" id="PS50909"/>
    </source>
</evidence>
<dbReference type="EMBL" id="FMSP01000004">
    <property type="protein sequence ID" value="SCV69472.1"/>
    <property type="molecule type" value="Genomic_DNA"/>
</dbReference>
<gene>
    <name evidence="9" type="ORF">BQ2448_2492</name>
</gene>
<dbReference type="GO" id="GO:0006896">
    <property type="term" value="P:Golgi to vacuole transport"/>
    <property type="evidence" value="ECO:0007669"/>
    <property type="project" value="UniProtKB-ARBA"/>
</dbReference>
<comment type="function">
    <text evidence="5">May play a role in the regulation of membrane traffic through the trans-Golgi network.</text>
</comment>
<dbReference type="GO" id="GO:0006895">
    <property type="term" value="P:Golgi to endosome transport"/>
    <property type="evidence" value="ECO:0007669"/>
    <property type="project" value="TreeGrafter"/>
</dbReference>
<reference evidence="10" key="1">
    <citation type="submission" date="2016-09" db="EMBL/GenBank/DDBJ databases">
        <authorList>
            <person name="Jeantristanb JTB J.-T."/>
            <person name="Ricardo R."/>
        </authorList>
    </citation>
    <scope>NUCLEOTIDE SEQUENCE [LARGE SCALE GENOMIC DNA]</scope>
</reference>
<feature type="region of interest" description="Disordered" evidence="6">
    <location>
        <begin position="380"/>
        <end position="611"/>
    </location>
</feature>
<dbReference type="Gene3D" id="1.20.58.160">
    <property type="match status" value="1"/>
</dbReference>
<dbReference type="PANTHER" id="PTHR47180:SF1">
    <property type="entry name" value="ADP-RIBOSYLATION FACTOR-BINDING PROTEIN GGA1-RELATED"/>
    <property type="match status" value="1"/>
</dbReference>
<dbReference type="GO" id="GO:0043130">
    <property type="term" value="F:ubiquitin binding"/>
    <property type="evidence" value="ECO:0007669"/>
    <property type="project" value="InterPro"/>
</dbReference>
<dbReference type="CDD" id="cd16998">
    <property type="entry name" value="VHS_GGA_fungi"/>
    <property type="match status" value="1"/>
</dbReference>
<evidence type="ECO:0000256" key="1">
    <source>
        <dbReference type="ARBA" id="ARBA00004601"/>
    </source>
</evidence>
<feature type="compositionally biased region" description="Polar residues" evidence="6">
    <location>
        <begin position="458"/>
        <end position="468"/>
    </location>
</feature>
<proteinExistence type="predicted"/>
<dbReference type="GO" id="GO:0043328">
    <property type="term" value="P:protein transport to vacuole involved in ubiquitin-dependent protein catabolic process via the multivesicular body sorting pathway"/>
    <property type="evidence" value="ECO:0007669"/>
    <property type="project" value="TreeGrafter"/>
</dbReference>
<dbReference type="CDD" id="cd14235">
    <property type="entry name" value="GAT_GGA_fungi"/>
    <property type="match status" value="1"/>
</dbReference>
<keyword evidence="2" id="KW-0813">Transport</keyword>
<dbReference type="GO" id="GO:0005802">
    <property type="term" value="C:trans-Golgi network"/>
    <property type="evidence" value="ECO:0007669"/>
    <property type="project" value="TreeGrafter"/>
</dbReference>
<feature type="compositionally biased region" description="Low complexity" evidence="6">
    <location>
        <begin position="445"/>
        <end position="457"/>
    </location>
</feature>
<feature type="domain" description="GAT" evidence="8">
    <location>
        <begin position="193"/>
        <end position="347"/>
    </location>
</feature>
<evidence type="ECO:0000256" key="5">
    <source>
        <dbReference type="ARBA" id="ARBA00053552"/>
    </source>
</evidence>
<dbReference type="STRING" id="269621.A0A238F6H3"/>
<dbReference type="PROSITE" id="PS50179">
    <property type="entry name" value="VHS"/>
    <property type="match status" value="1"/>
</dbReference>
<dbReference type="InterPro" id="IPR052653">
    <property type="entry name" value="ARF-binding"/>
</dbReference>
<evidence type="ECO:0000256" key="2">
    <source>
        <dbReference type="ARBA" id="ARBA00022448"/>
    </source>
</evidence>
<feature type="domain" description="VHS" evidence="7">
    <location>
        <begin position="27"/>
        <end position="166"/>
    </location>
</feature>
<sequence length="611" mass="66315">MSSHHSSWNVSAYATTRETLIAYIDRACDPTLREPNLSLNLEIAELINHKKANTPREAAVELVRLINHRNAHVAMLALHASPLLDILVKNCGYPFHLQISTKDFLNELVRRFPERPPVFAPPPMAKILELVHEWKNTLCVHSKHKEDLVHIRDMHRLLSYKGYRFPDFDKRAHSVLNPSETLQTPDELEEEDRAAQAAKLQELIRRGTPKDLAAAQELMKIMSGAEPERRPDYEKQVQKELDRIQQRILLLNEMLNNAKPKERFVEGDAYDVSTVQRWETSSCRALTEIFSGCFSWQQIAQKCRHVQPKIQKWIEESAENDPGAIDRLLMMNDLINNILKRYEAFKAGDRTAVAEIDPTLGSSGGKPSKKVETSLIDFDFDEPRAGGSSSNPSSAPSNPMDDLSALSGLSLGVGAESSSAFASGPSSAQPYGSQAQQQPKVDPMSFFNSSSSSTNTSPRTSIANSNNNGMGGGLFFSNPTYQQQQQQAPTSTSNAFGAQPATSHEPISWASASTSNAVPRASTPSQPGVIQLGSGAGNAHFGPGSKSGGGNGGRASLTASTGKGPFGGQAMYGNSPPLPQLPMEANEDGGAGPGAGAGKKKDAFEDLLGDF</sequence>
<evidence type="ECO:0000313" key="9">
    <source>
        <dbReference type="EMBL" id="SCV69472.1"/>
    </source>
</evidence>
<evidence type="ECO:0000259" key="7">
    <source>
        <dbReference type="PROSITE" id="PS50179"/>
    </source>
</evidence>
<dbReference type="SUPFAM" id="SSF89009">
    <property type="entry name" value="GAT-like domain"/>
    <property type="match status" value="1"/>
</dbReference>
<dbReference type="GO" id="GO:0005829">
    <property type="term" value="C:cytosol"/>
    <property type="evidence" value="ECO:0007669"/>
    <property type="project" value="GOC"/>
</dbReference>
<dbReference type="Proteomes" id="UP000198372">
    <property type="component" value="Unassembled WGS sequence"/>
</dbReference>
<dbReference type="GO" id="GO:0035091">
    <property type="term" value="F:phosphatidylinositol binding"/>
    <property type="evidence" value="ECO:0007669"/>
    <property type="project" value="InterPro"/>
</dbReference>
<keyword evidence="4" id="KW-0333">Golgi apparatus</keyword>
<dbReference type="InterPro" id="IPR004152">
    <property type="entry name" value="GAT_dom"/>
</dbReference>
<dbReference type="InterPro" id="IPR002014">
    <property type="entry name" value="VHS_dom"/>
</dbReference>
<dbReference type="PROSITE" id="PS50909">
    <property type="entry name" value="GAT"/>
    <property type="match status" value="1"/>
</dbReference>
<accession>A0A238F6H3</accession>
<dbReference type="Gene3D" id="1.25.40.90">
    <property type="match status" value="1"/>
</dbReference>
<feature type="compositionally biased region" description="Low complexity" evidence="6">
    <location>
        <begin position="385"/>
        <end position="428"/>
    </location>
</feature>
<evidence type="ECO:0000256" key="6">
    <source>
        <dbReference type="SAM" id="MobiDB-lite"/>
    </source>
</evidence>
<dbReference type="FunFam" id="1.25.40.90:FF:000008">
    <property type="entry name" value="VHS domain protein"/>
    <property type="match status" value="1"/>
</dbReference>
<keyword evidence="10" id="KW-1185">Reference proteome</keyword>
<keyword evidence="3" id="KW-0653">Protein transport</keyword>
<feature type="compositionally biased region" description="Polar residues" evidence="6">
    <location>
        <begin position="488"/>
        <end position="502"/>
    </location>
</feature>
<evidence type="ECO:0000256" key="3">
    <source>
        <dbReference type="ARBA" id="ARBA00022927"/>
    </source>
</evidence>